<dbReference type="Gene3D" id="3.80.30.20">
    <property type="entry name" value="tm_1862 like domain"/>
    <property type="match status" value="1"/>
</dbReference>
<dbReference type="SMART" id="SM00729">
    <property type="entry name" value="Elp3"/>
    <property type="match status" value="1"/>
</dbReference>
<evidence type="ECO:0000313" key="9">
    <source>
        <dbReference type="Proteomes" id="UP000245793"/>
    </source>
</evidence>
<dbReference type="InterPro" id="IPR006638">
    <property type="entry name" value="Elp3/MiaA/NifB-like_rSAM"/>
</dbReference>
<evidence type="ECO:0000259" key="7">
    <source>
        <dbReference type="PROSITE" id="PS51918"/>
    </source>
</evidence>
<comment type="caution">
    <text evidence="8">The sequence shown here is derived from an EMBL/GenBank/DDBJ whole genome shotgun (WGS) entry which is preliminary data.</text>
</comment>
<evidence type="ECO:0000313" key="8">
    <source>
        <dbReference type="EMBL" id="PVY94339.1"/>
    </source>
</evidence>
<dbReference type="PANTHER" id="PTHR11135">
    <property type="entry name" value="HISTONE ACETYLTRANSFERASE-RELATED"/>
    <property type="match status" value="1"/>
</dbReference>
<evidence type="ECO:0000256" key="6">
    <source>
        <dbReference type="ARBA" id="ARBA00023014"/>
    </source>
</evidence>
<keyword evidence="4" id="KW-0479">Metal-binding</keyword>
<dbReference type="GO" id="GO:0046872">
    <property type="term" value="F:metal ion binding"/>
    <property type="evidence" value="ECO:0007669"/>
    <property type="project" value="UniProtKB-KW"/>
</dbReference>
<dbReference type="SFLD" id="SFLDG01086">
    <property type="entry name" value="elongater_protein-like"/>
    <property type="match status" value="1"/>
</dbReference>
<comment type="cofactor">
    <cofactor evidence="1">
        <name>[4Fe-4S] cluster</name>
        <dbReference type="ChEBI" id="CHEBI:49883"/>
    </cofactor>
</comment>
<dbReference type="PANTHER" id="PTHR11135:SF1">
    <property type="entry name" value="PROTEIN YHCC"/>
    <property type="match status" value="1"/>
</dbReference>
<dbReference type="SFLD" id="SFLDG01091">
    <property type="entry name" value="uncharacterized_CHP01210-like"/>
    <property type="match status" value="1"/>
</dbReference>
<dbReference type="AlphaFoldDB" id="A0A2U1E3Q8"/>
<evidence type="ECO:0000256" key="1">
    <source>
        <dbReference type="ARBA" id="ARBA00001966"/>
    </source>
</evidence>
<organism evidence="8 9">
    <name type="scientific">Ezakiella coagulans</name>
    <dbReference type="NCBI Taxonomy" id="46507"/>
    <lineage>
        <taxon>Bacteria</taxon>
        <taxon>Bacillati</taxon>
        <taxon>Bacillota</taxon>
        <taxon>Tissierellia</taxon>
        <taxon>Ezakiella</taxon>
    </lineage>
</organism>
<dbReference type="SFLD" id="SFLDS00029">
    <property type="entry name" value="Radical_SAM"/>
    <property type="match status" value="1"/>
</dbReference>
<protein>
    <recommendedName>
        <fullName evidence="7">Radical SAM core domain-containing protein</fullName>
    </recommendedName>
</protein>
<dbReference type="NCBIfam" id="TIGR01212">
    <property type="entry name" value="TIGR01212 family radical SAM protein"/>
    <property type="match status" value="1"/>
</dbReference>
<dbReference type="GO" id="GO:0003824">
    <property type="term" value="F:catalytic activity"/>
    <property type="evidence" value="ECO:0007669"/>
    <property type="project" value="InterPro"/>
</dbReference>
<accession>A0A2U1E3Q8</accession>
<dbReference type="Pfam" id="PF16199">
    <property type="entry name" value="Radical_SAM_C"/>
    <property type="match status" value="1"/>
</dbReference>
<name>A0A2U1E3Q8_9FIRM</name>
<keyword evidence="6" id="KW-0411">Iron-sulfur</keyword>
<evidence type="ECO:0000256" key="4">
    <source>
        <dbReference type="ARBA" id="ARBA00022723"/>
    </source>
</evidence>
<dbReference type="SUPFAM" id="SSF102114">
    <property type="entry name" value="Radical SAM enzymes"/>
    <property type="match status" value="1"/>
</dbReference>
<dbReference type="CDD" id="cd01335">
    <property type="entry name" value="Radical_SAM"/>
    <property type="match status" value="1"/>
</dbReference>
<evidence type="ECO:0000256" key="3">
    <source>
        <dbReference type="ARBA" id="ARBA00022691"/>
    </source>
</evidence>
<dbReference type="InterPro" id="IPR032432">
    <property type="entry name" value="Radical_SAM_C"/>
</dbReference>
<dbReference type="Proteomes" id="UP000245793">
    <property type="component" value="Unassembled WGS sequence"/>
</dbReference>
<dbReference type="InterPro" id="IPR023404">
    <property type="entry name" value="rSAM_horseshoe"/>
</dbReference>
<dbReference type="InterPro" id="IPR007197">
    <property type="entry name" value="rSAM"/>
</dbReference>
<dbReference type="GO" id="GO:0051539">
    <property type="term" value="F:4 iron, 4 sulfur cluster binding"/>
    <property type="evidence" value="ECO:0007669"/>
    <property type="project" value="UniProtKB-KW"/>
</dbReference>
<keyword evidence="2" id="KW-0004">4Fe-4S</keyword>
<keyword evidence="5" id="KW-0408">Iron</keyword>
<keyword evidence="9" id="KW-1185">Reference proteome</keyword>
<dbReference type="Pfam" id="PF04055">
    <property type="entry name" value="Radical_SAM"/>
    <property type="match status" value="1"/>
</dbReference>
<keyword evidence="3" id="KW-0949">S-adenosyl-L-methionine</keyword>
<feature type="domain" description="Radical SAM core" evidence="7">
    <location>
        <begin position="14"/>
        <end position="255"/>
    </location>
</feature>
<dbReference type="EMBL" id="QEKV01000005">
    <property type="protein sequence ID" value="PVY94339.1"/>
    <property type="molecule type" value="Genomic_DNA"/>
</dbReference>
<evidence type="ECO:0000256" key="5">
    <source>
        <dbReference type="ARBA" id="ARBA00023004"/>
    </source>
</evidence>
<proteinExistence type="predicted"/>
<dbReference type="InterPro" id="IPR039661">
    <property type="entry name" value="ELP3"/>
</dbReference>
<dbReference type="PROSITE" id="PS51918">
    <property type="entry name" value="RADICAL_SAM"/>
    <property type="match status" value="1"/>
</dbReference>
<dbReference type="InterPro" id="IPR058240">
    <property type="entry name" value="rSAM_sf"/>
</dbReference>
<dbReference type="InterPro" id="IPR005911">
    <property type="entry name" value="YhcC-like"/>
</dbReference>
<reference evidence="8 9" key="1">
    <citation type="submission" date="2018-04" db="EMBL/GenBank/DDBJ databases">
        <title>Genomic Encyclopedia of Type Strains, Phase IV (KMG-IV): sequencing the most valuable type-strain genomes for metagenomic binning, comparative biology and taxonomic classification.</title>
        <authorList>
            <person name="Goeker M."/>
        </authorList>
    </citation>
    <scope>NUCLEOTIDE SEQUENCE [LARGE SCALE GENOMIC DNA]</scope>
    <source>
        <strain evidence="8 9">DSM 20705</strain>
    </source>
</reference>
<dbReference type="RefSeq" id="WP_116480124.1">
    <property type="nucleotide sequence ID" value="NZ_QEKV01000005.1"/>
</dbReference>
<evidence type="ECO:0000256" key="2">
    <source>
        <dbReference type="ARBA" id="ARBA00022485"/>
    </source>
</evidence>
<sequence>MERYYSLSSYLKNKFGVKVGKVCLDGGFTCPNRDGKLSKLGCIYCSESGSGEFAGCVGAKTISEQIAHQKTMYGGKWKVEKYIAYFQNFTNTYKPVPELRKIYDEALSGKEIVGLDIATRADCIDDERIELLKEYDKKTEAWIELGMQSIHEKTLDFINRGYSHEYFDKKARELIDDGFKIIVHIILGLPTETREDMLETFEYVKELHPFGVKIHSLYVDKHSRLGKLYMEKPFPVLTEEEYVNLVCDGMEILPRDIVYHRITGDPVRENLIVPNWTKHKCAVISSIQKELKRRNIDFV</sequence>
<gene>
    <name evidence="8" type="ORF">C7381_10541</name>
</gene>